<dbReference type="GeneID" id="87806893"/>
<evidence type="ECO:0000313" key="2">
    <source>
        <dbReference type="EMBL" id="WOO80140.1"/>
    </source>
</evidence>
<keyword evidence="1" id="KW-0732">Signal</keyword>
<gene>
    <name evidence="2" type="ORF">LOC62_03G003652</name>
</gene>
<evidence type="ECO:0000256" key="1">
    <source>
        <dbReference type="SAM" id="SignalP"/>
    </source>
</evidence>
<dbReference type="EMBL" id="CP086716">
    <property type="protein sequence ID" value="WOO80140.1"/>
    <property type="molecule type" value="Genomic_DNA"/>
</dbReference>
<organism evidence="2 3">
    <name type="scientific">Vanrija pseudolonga</name>
    <dbReference type="NCBI Taxonomy" id="143232"/>
    <lineage>
        <taxon>Eukaryota</taxon>
        <taxon>Fungi</taxon>
        <taxon>Dikarya</taxon>
        <taxon>Basidiomycota</taxon>
        <taxon>Agaricomycotina</taxon>
        <taxon>Tremellomycetes</taxon>
        <taxon>Trichosporonales</taxon>
        <taxon>Trichosporonaceae</taxon>
        <taxon>Vanrija</taxon>
    </lineage>
</organism>
<name>A0AAF0Y4X0_9TREE</name>
<feature type="signal peptide" evidence="1">
    <location>
        <begin position="1"/>
        <end position="28"/>
    </location>
</feature>
<dbReference type="AlphaFoldDB" id="A0AAF0Y4X0"/>
<proteinExistence type="predicted"/>
<feature type="chain" id="PRO_5042152731" description="Invertebrate defensins family profile domain-containing protein" evidence="1">
    <location>
        <begin position="29"/>
        <end position="102"/>
    </location>
</feature>
<accession>A0AAF0Y4X0</accession>
<keyword evidence="3" id="KW-1185">Reference proteome</keyword>
<evidence type="ECO:0000313" key="3">
    <source>
        <dbReference type="Proteomes" id="UP000827549"/>
    </source>
</evidence>
<dbReference type="Proteomes" id="UP000827549">
    <property type="component" value="Chromosome 3"/>
</dbReference>
<sequence length="102" mass="11039">MPQSKAMLNAAMKFALATALILAASAIAAPTETGPADLESRTDTTHELDTRAACLHSSSCGYFGVLWVSYSCKDFCRDQRREFAGFMSSSNCNLGKKRCCCK</sequence>
<evidence type="ECO:0008006" key="4">
    <source>
        <dbReference type="Google" id="ProtNLM"/>
    </source>
</evidence>
<dbReference type="RefSeq" id="XP_062626172.1">
    <property type="nucleotide sequence ID" value="XM_062770188.1"/>
</dbReference>
<reference evidence="2" key="1">
    <citation type="submission" date="2023-10" db="EMBL/GenBank/DDBJ databases">
        <authorList>
            <person name="Noh H."/>
        </authorList>
    </citation>
    <scope>NUCLEOTIDE SEQUENCE</scope>
    <source>
        <strain evidence="2">DUCC4014</strain>
    </source>
</reference>
<protein>
    <recommendedName>
        <fullName evidence="4">Invertebrate defensins family profile domain-containing protein</fullName>
    </recommendedName>
</protein>